<dbReference type="PROSITE" id="PS50937">
    <property type="entry name" value="HTH_MERR_2"/>
    <property type="match status" value="1"/>
</dbReference>
<dbReference type="InterPro" id="IPR003018">
    <property type="entry name" value="GAF"/>
</dbReference>
<name>A0ABS9L8R3_9MICC</name>
<keyword evidence="2" id="KW-0238">DNA-binding</keyword>
<dbReference type="SMART" id="SM00421">
    <property type="entry name" value="HTH_LUXR"/>
    <property type="match status" value="1"/>
</dbReference>
<accession>A0ABS9L8R3</accession>
<evidence type="ECO:0000259" key="5">
    <source>
        <dbReference type="PROSITE" id="PS50937"/>
    </source>
</evidence>
<dbReference type="Pfam" id="PF13411">
    <property type="entry name" value="MerR_1"/>
    <property type="match status" value="1"/>
</dbReference>
<organism evidence="6 7">
    <name type="scientific">Arthrobacter hankyongi</name>
    <dbReference type="NCBI Taxonomy" id="2904801"/>
    <lineage>
        <taxon>Bacteria</taxon>
        <taxon>Bacillati</taxon>
        <taxon>Actinomycetota</taxon>
        <taxon>Actinomycetes</taxon>
        <taxon>Micrococcales</taxon>
        <taxon>Micrococcaceae</taxon>
        <taxon>Arthrobacter</taxon>
    </lineage>
</organism>
<dbReference type="PANTHER" id="PTHR43214">
    <property type="entry name" value="TWO-COMPONENT RESPONSE REGULATOR"/>
    <property type="match status" value="1"/>
</dbReference>
<evidence type="ECO:0000256" key="2">
    <source>
        <dbReference type="ARBA" id="ARBA00023125"/>
    </source>
</evidence>
<dbReference type="CDD" id="cd06170">
    <property type="entry name" value="LuxR_C_like"/>
    <property type="match status" value="1"/>
</dbReference>
<dbReference type="PROSITE" id="PS50043">
    <property type="entry name" value="HTH_LUXR_2"/>
    <property type="match status" value="1"/>
</dbReference>
<comment type="caution">
    <text evidence="6">The sequence shown here is derived from an EMBL/GenBank/DDBJ whole genome shotgun (WGS) entry which is preliminary data.</text>
</comment>
<dbReference type="SUPFAM" id="SSF55781">
    <property type="entry name" value="GAF domain-like"/>
    <property type="match status" value="1"/>
</dbReference>
<feature type="domain" description="HTH luxR-type" evidence="4">
    <location>
        <begin position="459"/>
        <end position="523"/>
    </location>
</feature>
<proteinExistence type="predicted"/>
<keyword evidence="7" id="KW-1185">Reference proteome</keyword>
<evidence type="ECO:0000256" key="3">
    <source>
        <dbReference type="ARBA" id="ARBA00023163"/>
    </source>
</evidence>
<dbReference type="Gene3D" id="1.10.10.10">
    <property type="entry name" value="Winged helix-like DNA-binding domain superfamily/Winged helix DNA-binding domain"/>
    <property type="match status" value="1"/>
</dbReference>
<dbReference type="EMBL" id="JAKLTQ010000010">
    <property type="protein sequence ID" value="MCG2623066.1"/>
    <property type="molecule type" value="Genomic_DNA"/>
</dbReference>
<reference evidence="6" key="1">
    <citation type="submission" date="2022-01" db="EMBL/GenBank/DDBJ databases">
        <authorList>
            <person name="Jo J.-H."/>
            <person name="Im W.-T."/>
        </authorList>
    </citation>
    <scope>NUCLEOTIDE SEQUENCE</scope>
    <source>
        <strain evidence="6">I2-34</strain>
    </source>
</reference>
<dbReference type="RefSeq" id="WP_237822002.1">
    <property type="nucleotide sequence ID" value="NZ_JAKLTQ010000010.1"/>
</dbReference>
<dbReference type="InterPro" id="IPR039420">
    <property type="entry name" value="WalR-like"/>
</dbReference>
<dbReference type="Pfam" id="PF13185">
    <property type="entry name" value="GAF_2"/>
    <property type="match status" value="1"/>
</dbReference>
<dbReference type="SUPFAM" id="SSF46894">
    <property type="entry name" value="C-terminal effector domain of the bipartite response regulators"/>
    <property type="match status" value="1"/>
</dbReference>
<dbReference type="InterPro" id="IPR029016">
    <property type="entry name" value="GAF-like_dom_sf"/>
</dbReference>
<gene>
    <name evidence="6" type="ORF">LVY72_14275</name>
</gene>
<dbReference type="InterPro" id="IPR009061">
    <property type="entry name" value="DNA-bd_dom_put_sf"/>
</dbReference>
<dbReference type="PANTHER" id="PTHR43214:SF42">
    <property type="entry name" value="TRANSCRIPTIONAL REGULATORY PROTEIN DESR"/>
    <property type="match status" value="1"/>
</dbReference>
<evidence type="ECO:0000259" key="4">
    <source>
        <dbReference type="PROSITE" id="PS50043"/>
    </source>
</evidence>
<dbReference type="Proteomes" id="UP001165368">
    <property type="component" value="Unassembled WGS sequence"/>
</dbReference>
<dbReference type="SUPFAM" id="SSF46955">
    <property type="entry name" value="Putative DNA-binding domain"/>
    <property type="match status" value="1"/>
</dbReference>
<protein>
    <submittedName>
        <fullName evidence="6">LuxR C-terminal-related transcriptional regulator</fullName>
    </submittedName>
</protein>
<dbReference type="PRINTS" id="PR00038">
    <property type="entry name" value="HTHLUXR"/>
</dbReference>
<keyword evidence="1" id="KW-0805">Transcription regulation</keyword>
<dbReference type="InterPro" id="IPR016032">
    <property type="entry name" value="Sig_transdc_resp-reg_C-effctor"/>
</dbReference>
<evidence type="ECO:0000256" key="1">
    <source>
        <dbReference type="ARBA" id="ARBA00023015"/>
    </source>
</evidence>
<dbReference type="InterPro" id="IPR000551">
    <property type="entry name" value="MerR-type_HTH_dom"/>
</dbReference>
<keyword evidence="3" id="KW-0804">Transcription</keyword>
<dbReference type="SMART" id="SM00422">
    <property type="entry name" value="HTH_MERR"/>
    <property type="match status" value="1"/>
</dbReference>
<dbReference type="InterPro" id="IPR000792">
    <property type="entry name" value="Tscrpt_reg_LuxR_C"/>
</dbReference>
<dbReference type="Gene3D" id="3.30.450.40">
    <property type="match status" value="1"/>
</dbReference>
<evidence type="ECO:0000313" key="6">
    <source>
        <dbReference type="EMBL" id="MCG2623066.1"/>
    </source>
</evidence>
<dbReference type="Gene3D" id="1.10.1660.10">
    <property type="match status" value="1"/>
</dbReference>
<sequence length="523" mass="56311">MDRLVTIRDAAAESGASAWRLRAWEAAGLLHPSRSSAGYRLYSDEDIQLASSLREAEDQGDRVRLRAAAPVTTGASGREQDFAALAYVSPSPGRGMDLGHGVGRPLRRLAHGISHREEESAVLHVALDSALEVAGATVGALSLADMATQRYGLVASRGLSEAYVKGITTWRLHEGLAGESFGLREPLAIPDLSVSPGVARAIVHQEGLRGYICLPLLRGQRRLGILEVFSKSPRDFGHEELAPLEVVASIAAALLETFVIKRDAQQLRSERYRVISDWTSQSTRVLQEERRTLAADIRGEAILAAREGRNNAAAHRLSALADRLESGGAAEVDVVPAIRNELLPRLAAGTAKEIELRVDGWPARIGVDLSTRIYQVVDALAGPAAGAAKSAVLVVLGERNGQLVLEVHDDRLAPDDINRLATVATEARLAVRGMEGKLERAIEAPWNCGVKAILPFVPADSRLAALTPRERAVLESMDLGQPNRELAAALGISTKTLQNHLTAIYRKLMVSNRGQAMRLLRGD</sequence>
<dbReference type="InterPro" id="IPR036388">
    <property type="entry name" value="WH-like_DNA-bd_sf"/>
</dbReference>
<feature type="domain" description="HTH merR-type" evidence="5">
    <location>
        <begin position="21"/>
        <end position="60"/>
    </location>
</feature>
<dbReference type="Pfam" id="PF00196">
    <property type="entry name" value="GerE"/>
    <property type="match status" value="1"/>
</dbReference>
<dbReference type="SMART" id="SM00065">
    <property type="entry name" value="GAF"/>
    <property type="match status" value="1"/>
</dbReference>
<evidence type="ECO:0000313" key="7">
    <source>
        <dbReference type="Proteomes" id="UP001165368"/>
    </source>
</evidence>